<comment type="caution">
    <text evidence="2">The sequence shown here is derived from an EMBL/GenBank/DDBJ whole genome shotgun (WGS) entry which is preliminary data.</text>
</comment>
<sequence length="562" mass="63345">MGENLALLFSPPCNWRGGGGGAECLGLASARWSAVRVAADDALMQAAPRPCRDKRRPDGPMIGTSAAELLLIRLFIAFFRYAPLVYSAALVAVGTLFQDSPWRRRVSAALLGLLAAEALFYLAVQVPYGRRLTRAAVHPEPLTSDERRALFDECMRNVDDPGSYLRWWFLGAELDDIRRDNLRDFFLWAFFDAEAHGDVVDDARAQRELDGYIAVVEDRLGKPLLPGRGPARCLRLTFDDINTTYRGLTWYVIVFFIDQATHIAMLWHGFRFYARSPSATLKTFPPRPQELFARHRSAAPGLGYWYRPHTQDAVADEELPVVFFHGIGIGLWTYVRFVAEMRGAKTARGIIVPELMSISFRLAAPPPSKAEFLRQLTLVLARHGPAWDQFALVSHSYGSVLTTHVLSCPEMEARVPSVVLIDPVSVMLHLPDVAYNFTRRQPRSANEWQLWYFASTDPGVAHCLGRHFFWRENIVWKKDLLGGGHRRAAVTLSGRDLIVDAAAVADYLEGEEETEDGAAYKKVEVIVFPDIDHAQVFDRPRDRRRVVDIVDSHCSVQRRPDE</sequence>
<dbReference type="PANTHER" id="PTHR37471">
    <property type="entry name" value="UNNAMED PRODUCT"/>
    <property type="match status" value="1"/>
</dbReference>
<keyword evidence="1" id="KW-0472">Membrane</keyword>
<proteinExistence type="predicted"/>
<feature type="transmembrane region" description="Helical" evidence="1">
    <location>
        <begin position="106"/>
        <end position="124"/>
    </location>
</feature>
<name>A0A2U3DSR3_PURLI</name>
<evidence type="ECO:0008006" key="4">
    <source>
        <dbReference type="Google" id="ProtNLM"/>
    </source>
</evidence>
<dbReference type="EMBL" id="LCWV01000035">
    <property type="protein sequence ID" value="PWI65288.1"/>
    <property type="molecule type" value="Genomic_DNA"/>
</dbReference>
<dbReference type="PANTHER" id="PTHR37471:SF1">
    <property type="entry name" value="AB HYDROLASE-1 DOMAIN-CONTAINING PROTEIN"/>
    <property type="match status" value="1"/>
</dbReference>
<evidence type="ECO:0000313" key="3">
    <source>
        <dbReference type="Proteomes" id="UP000245956"/>
    </source>
</evidence>
<dbReference type="InterPro" id="IPR029058">
    <property type="entry name" value="AB_hydrolase_fold"/>
</dbReference>
<evidence type="ECO:0000256" key="1">
    <source>
        <dbReference type="SAM" id="Phobius"/>
    </source>
</evidence>
<dbReference type="AlphaFoldDB" id="A0A2U3DSR3"/>
<gene>
    <name evidence="2" type="ORF">PCL_07211</name>
</gene>
<protein>
    <recommendedName>
        <fullName evidence="4">Alpha beta hydrolase fold family</fullName>
    </recommendedName>
</protein>
<organism evidence="2 3">
    <name type="scientific">Purpureocillium lilacinum</name>
    <name type="common">Paecilomyces lilacinus</name>
    <dbReference type="NCBI Taxonomy" id="33203"/>
    <lineage>
        <taxon>Eukaryota</taxon>
        <taxon>Fungi</taxon>
        <taxon>Dikarya</taxon>
        <taxon>Ascomycota</taxon>
        <taxon>Pezizomycotina</taxon>
        <taxon>Sordariomycetes</taxon>
        <taxon>Hypocreomycetidae</taxon>
        <taxon>Hypocreales</taxon>
        <taxon>Ophiocordycipitaceae</taxon>
        <taxon>Purpureocillium</taxon>
    </lineage>
</organism>
<evidence type="ECO:0000313" key="2">
    <source>
        <dbReference type="EMBL" id="PWI65288.1"/>
    </source>
</evidence>
<feature type="transmembrane region" description="Helical" evidence="1">
    <location>
        <begin position="70"/>
        <end position="94"/>
    </location>
</feature>
<dbReference type="Gene3D" id="3.40.50.1820">
    <property type="entry name" value="alpha/beta hydrolase"/>
    <property type="match status" value="1"/>
</dbReference>
<reference evidence="2 3" key="1">
    <citation type="journal article" date="2016" name="Front. Microbiol.">
        <title>Genome and transcriptome sequences reveal the specific parasitism of the nematophagous Purpureocillium lilacinum 36-1.</title>
        <authorList>
            <person name="Xie J."/>
            <person name="Li S."/>
            <person name="Mo C."/>
            <person name="Xiao X."/>
            <person name="Peng D."/>
            <person name="Wang G."/>
            <person name="Xiao Y."/>
        </authorList>
    </citation>
    <scope>NUCLEOTIDE SEQUENCE [LARGE SCALE GENOMIC DNA]</scope>
    <source>
        <strain evidence="2 3">36-1</strain>
    </source>
</reference>
<keyword evidence="1" id="KW-0812">Transmembrane</keyword>
<accession>A0A2U3DSR3</accession>
<dbReference type="SUPFAM" id="SSF53474">
    <property type="entry name" value="alpha/beta-Hydrolases"/>
    <property type="match status" value="1"/>
</dbReference>
<dbReference type="Proteomes" id="UP000245956">
    <property type="component" value="Unassembled WGS sequence"/>
</dbReference>
<keyword evidence="1" id="KW-1133">Transmembrane helix</keyword>